<feature type="transmembrane region" description="Helical" evidence="9">
    <location>
        <begin position="951"/>
        <end position="972"/>
    </location>
</feature>
<feature type="transmembrane region" description="Helical" evidence="9">
    <location>
        <begin position="1008"/>
        <end position="1025"/>
    </location>
</feature>
<dbReference type="InterPro" id="IPR017871">
    <property type="entry name" value="ABC_transporter-like_CS"/>
</dbReference>
<dbReference type="SMART" id="SM00382">
    <property type="entry name" value="AAA"/>
    <property type="match status" value="1"/>
</dbReference>
<feature type="domain" description="ABC transporter" evidence="11">
    <location>
        <begin position="440"/>
        <end position="684"/>
    </location>
</feature>
<dbReference type="AlphaFoldDB" id="A0A9W7L1K4"/>
<reference evidence="13" key="1">
    <citation type="journal article" date="2023" name="Commun. Biol.">
        <title>Genome analysis of Parmales, the sister group of diatoms, reveals the evolutionary specialization of diatoms from phago-mixotrophs to photoautotrophs.</title>
        <authorList>
            <person name="Ban H."/>
            <person name="Sato S."/>
            <person name="Yoshikawa S."/>
            <person name="Yamada K."/>
            <person name="Nakamura Y."/>
            <person name="Ichinomiya M."/>
            <person name="Sato N."/>
            <person name="Blanc-Mathieu R."/>
            <person name="Endo H."/>
            <person name="Kuwata A."/>
            <person name="Ogata H."/>
        </authorList>
    </citation>
    <scope>NUCLEOTIDE SEQUENCE [LARGE SCALE GENOMIC DNA]</scope>
</reference>
<evidence type="ECO:0000256" key="10">
    <source>
        <dbReference type="SAM" id="SignalP"/>
    </source>
</evidence>
<dbReference type="InterPro" id="IPR003439">
    <property type="entry name" value="ABC_transporter-like_ATP-bd"/>
</dbReference>
<keyword evidence="3 9" id="KW-0812">Transmembrane</keyword>
<dbReference type="OrthoDB" id="66620at2759"/>
<feature type="transmembrane region" description="Helical" evidence="9">
    <location>
        <begin position="984"/>
        <end position="1001"/>
    </location>
</feature>
<dbReference type="GO" id="GO:0140359">
    <property type="term" value="F:ABC-type transporter activity"/>
    <property type="evidence" value="ECO:0007669"/>
    <property type="project" value="InterPro"/>
</dbReference>
<protein>
    <recommendedName>
        <fullName evidence="11">ABC transporter domain-containing protein</fullName>
    </recommendedName>
</protein>
<proteinExistence type="predicted"/>
<evidence type="ECO:0000256" key="9">
    <source>
        <dbReference type="SAM" id="Phobius"/>
    </source>
</evidence>
<dbReference type="CDD" id="cd03213">
    <property type="entry name" value="ABCG_EPDR"/>
    <property type="match status" value="1"/>
</dbReference>
<dbReference type="PANTHER" id="PTHR48041">
    <property type="entry name" value="ABC TRANSPORTER G FAMILY MEMBER 28"/>
    <property type="match status" value="1"/>
</dbReference>
<evidence type="ECO:0000256" key="7">
    <source>
        <dbReference type="ARBA" id="ARBA00023136"/>
    </source>
</evidence>
<organism evidence="12 13">
    <name type="scientific">Triparma columacea</name>
    <dbReference type="NCBI Taxonomy" id="722753"/>
    <lineage>
        <taxon>Eukaryota</taxon>
        <taxon>Sar</taxon>
        <taxon>Stramenopiles</taxon>
        <taxon>Ochrophyta</taxon>
        <taxon>Bolidophyceae</taxon>
        <taxon>Parmales</taxon>
        <taxon>Triparmaceae</taxon>
        <taxon>Triparma</taxon>
    </lineage>
</organism>
<keyword evidence="7 9" id="KW-0472">Membrane</keyword>
<dbReference type="GO" id="GO:0016887">
    <property type="term" value="F:ATP hydrolysis activity"/>
    <property type="evidence" value="ECO:0007669"/>
    <property type="project" value="InterPro"/>
</dbReference>
<keyword evidence="4" id="KW-0547">Nucleotide-binding</keyword>
<dbReference type="GO" id="GO:0005524">
    <property type="term" value="F:ATP binding"/>
    <property type="evidence" value="ECO:0007669"/>
    <property type="project" value="UniProtKB-KW"/>
</dbReference>
<feature type="transmembrane region" description="Helical" evidence="9">
    <location>
        <begin position="1088"/>
        <end position="1106"/>
    </location>
</feature>
<dbReference type="Pfam" id="PF00005">
    <property type="entry name" value="ABC_tran"/>
    <property type="match status" value="1"/>
</dbReference>
<dbReference type="InterPro" id="IPR003593">
    <property type="entry name" value="AAA+_ATPase"/>
</dbReference>
<keyword evidence="6 9" id="KW-1133">Transmembrane helix</keyword>
<feature type="chain" id="PRO_5040875392" description="ABC transporter domain-containing protein" evidence="10">
    <location>
        <begin position="25"/>
        <end position="1112"/>
    </location>
</feature>
<evidence type="ECO:0000313" key="12">
    <source>
        <dbReference type="EMBL" id="GMI22257.1"/>
    </source>
</evidence>
<evidence type="ECO:0000256" key="6">
    <source>
        <dbReference type="ARBA" id="ARBA00022989"/>
    </source>
</evidence>
<evidence type="ECO:0000256" key="1">
    <source>
        <dbReference type="ARBA" id="ARBA00004141"/>
    </source>
</evidence>
<dbReference type="PROSITE" id="PS00211">
    <property type="entry name" value="ABC_TRANSPORTER_1"/>
    <property type="match status" value="1"/>
</dbReference>
<dbReference type="InterPro" id="IPR043926">
    <property type="entry name" value="ABCG_dom"/>
</dbReference>
<dbReference type="SUPFAM" id="SSF52540">
    <property type="entry name" value="P-loop containing nucleoside triphosphate hydrolases"/>
    <property type="match status" value="1"/>
</dbReference>
<feature type="transmembrane region" description="Helical" evidence="9">
    <location>
        <begin position="876"/>
        <end position="895"/>
    </location>
</feature>
<feature type="transmembrane region" description="Helical" evidence="9">
    <location>
        <begin position="348"/>
        <end position="367"/>
    </location>
</feature>
<evidence type="ECO:0000256" key="5">
    <source>
        <dbReference type="ARBA" id="ARBA00022840"/>
    </source>
</evidence>
<evidence type="ECO:0000256" key="3">
    <source>
        <dbReference type="ARBA" id="ARBA00022692"/>
    </source>
</evidence>
<comment type="subcellular location">
    <subcellularLocation>
        <location evidence="1">Membrane</location>
        <topology evidence="1">Multi-pass membrane protein</topology>
    </subcellularLocation>
</comment>
<dbReference type="Gene3D" id="3.40.50.300">
    <property type="entry name" value="P-loop containing nucleotide triphosphate hydrolases"/>
    <property type="match status" value="1"/>
</dbReference>
<dbReference type="FunFam" id="3.40.50.300:FF:000367">
    <property type="entry name" value="ABC transporter G family member 24"/>
    <property type="match status" value="1"/>
</dbReference>
<gene>
    <name evidence="12" type="ORF">TrCOL_g8353</name>
</gene>
<dbReference type="InterPro" id="IPR050352">
    <property type="entry name" value="ABCG_transporters"/>
</dbReference>
<name>A0A9W7L1K4_9STRA</name>
<feature type="transmembrane region" description="Helical" evidence="9">
    <location>
        <begin position="907"/>
        <end position="926"/>
    </location>
</feature>
<feature type="signal peptide" evidence="10">
    <location>
        <begin position="1"/>
        <end position="24"/>
    </location>
</feature>
<dbReference type="Proteomes" id="UP001165065">
    <property type="component" value="Unassembled WGS sequence"/>
</dbReference>
<feature type="region of interest" description="Disordered" evidence="8">
    <location>
        <begin position="721"/>
        <end position="786"/>
    </location>
</feature>
<dbReference type="PROSITE" id="PS50893">
    <property type="entry name" value="ABC_TRANSPORTER_2"/>
    <property type="match status" value="1"/>
</dbReference>
<feature type="compositionally biased region" description="Low complexity" evidence="8">
    <location>
        <begin position="771"/>
        <end position="781"/>
    </location>
</feature>
<dbReference type="InterPro" id="IPR027417">
    <property type="entry name" value="P-loop_NTPase"/>
</dbReference>
<keyword evidence="10" id="KW-0732">Signal</keyword>
<comment type="caution">
    <text evidence="12">The sequence shown here is derived from an EMBL/GenBank/DDBJ whole genome shotgun (WGS) entry which is preliminary data.</text>
</comment>
<dbReference type="GO" id="GO:0016020">
    <property type="term" value="C:membrane"/>
    <property type="evidence" value="ECO:0007669"/>
    <property type="project" value="UniProtKB-SubCell"/>
</dbReference>
<keyword evidence="13" id="KW-1185">Reference proteome</keyword>
<evidence type="ECO:0000313" key="13">
    <source>
        <dbReference type="Proteomes" id="UP001165065"/>
    </source>
</evidence>
<dbReference type="Pfam" id="PF19055">
    <property type="entry name" value="ABC2_membrane_7"/>
    <property type="match status" value="2"/>
</dbReference>
<keyword evidence="2" id="KW-0813">Transport</keyword>
<sequence length="1112" mass="123636">MNLLPILLWTFTLFALAPPPLVVASIVDPDPDGDGFVTIAECNSTHLCTSDTTFYYCPASYYAKHATVRVEEGTACTTFDQCEAFPELCGTECDSISDPGDDDANGGGDGDDDDGSGGDDLAWCDELDDWMKQFFSECLLREQGIVSSQVTDCSGHSMSSGDTRMAWLGDDYCDNNDPGSQANFNCEKFAYDCCDCAKDEDECREELEEEGNSYCQARRRLDTTRRLAQTKKTTACHPCKSKSYCPAGTVESEVAPCPRGFYCPNPSVKYECPVNHYCTNTQKVQCKFGMYCPLNATSGTECPAKYFCSEPQYKEVCPDGYYCRGGDIQPSRCSFFQTCPEGTKVPKGTARMMLLFLFAVFVAFEVIKRKWKQQAEKLALERKRKAAEEASTLVVGRQEFTALLQQNSFKIVHNASPEDLEKSGFTGFRVLQPDTTKLSFEFTDLSLALKSGTRIIDHVSGQVRSGKMTAIMGPSGCGKTTMLNVLRDKAGYGIIGGSLVVRDGESEFDSIEPFKRIVGFVPQEDIMHSELTVVEAIMFSSLLKNKSSVSHSMRFKMVDEVIAVLGLEKCRNSVIGDQETRGVSGGQRKRVSIALEIVANPSICFLDEPTSGLDSTTSIELINTLKKMTDAGMTIVMVIHQPRYEIFNMIDDILFLGQNGRPVYMGASSQTLEYFEGIGFPCPSMKSPADHFLDVMSGTVVHSTKKDFTTADLSDWWEERQSGAANAKTERSGSTFNSSNPMRKPLGATGRTVPPPVPPQIQEAMKRKRSSINSQASSSTSARNGGVETMEIEAIMEESQTEPLHKRLVAWGSEYAKTQFEHWKIESVFALKAFKPGMLDKYRTPPSNVYQFGVCTWRTFRQIFALNKKASFVSDCIMLVTVGSVLGWMFGPGAWKTEASKMPLRNFIATLALSLTTCLRALGTFGNERPAFWRERNQGLSTFSYFLGKNVADMIFVVVFPAAFMLMFVSIAQPRGDYAEYYKTMFYTAWAATGQGYLISVTNKPESAKFNGLLSVLLCLMFSGVEPPLTFFEGFARKILSCSFARWSVQSLTIIEFKAYPEIYDYYLMRIMRRHGWDMDENPLCLEGLLVLGVVFRVLSFLLLKLGNRQKG</sequence>
<feature type="region of interest" description="Disordered" evidence="8">
    <location>
        <begin position="99"/>
        <end position="118"/>
    </location>
</feature>
<keyword evidence="5" id="KW-0067">ATP-binding</keyword>
<feature type="compositionally biased region" description="Polar residues" evidence="8">
    <location>
        <begin position="732"/>
        <end position="741"/>
    </location>
</feature>
<accession>A0A9W7L1K4</accession>
<evidence type="ECO:0000256" key="2">
    <source>
        <dbReference type="ARBA" id="ARBA00022448"/>
    </source>
</evidence>
<evidence type="ECO:0000259" key="11">
    <source>
        <dbReference type="PROSITE" id="PS50893"/>
    </source>
</evidence>
<dbReference type="EMBL" id="BRYA01000546">
    <property type="protein sequence ID" value="GMI22257.1"/>
    <property type="molecule type" value="Genomic_DNA"/>
</dbReference>
<evidence type="ECO:0000256" key="8">
    <source>
        <dbReference type="SAM" id="MobiDB-lite"/>
    </source>
</evidence>
<dbReference type="PANTHER" id="PTHR48041:SF91">
    <property type="entry name" value="ABC TRANSPORTER G FAMILY MEMBER 28"/>
    <property type="match status" value="1"/>
</dbReference>
<evidence type="ECO:0000256" key="4">
    <source>
        <dbReference type="ARBA" id="ARBA00022741"/>
    </source>
</evidence>